<dbReference type="PANTHER" id="PTHR44051:SF8">
    <property type="entry name" value="GLUTATHIONE S-TRANSFERASE GSTA"/>
    <property type="match status" value="1"/>
</dbReference>
<proteinExistence type="predicted"/>
<dbReference type="GO" id="GO:0016740">
    <property type="term" value="F:transferase activity"/>
    <property type="evidence" value="ECO:0007669"/>
    <property type="project" value="UniProtKB-KW"/>
</dbReference>
<dbReference type="Gene3D" id="1.20.1050.10">
    <property type="match status" value="1"/>
</dbReference>
<reference evidence="2 3" key="1">
    <citation type="journal article" date="2018" name="Nat. Biotechnol.">
        <title>A standardized bacterial taxonomy based on genome phylogeny substantially revises the tree of life.</title>
        <authorList>
            <person name="Parks D.H."/>
            <person name="Chuvochina M."/>
            <person name="Waite D.W."/>
            <person name="Rinke C."/>
            <person name="Skarshewski A."/>
            <person name="Chaumeil P.A."/>
            <person name="Hugenholtz P."/>
        </authorList>
    </citation>
    <scope>NUCLEOTIDE SEQUENCE [LARGE SCALE GENOMIC DNA]</scope>
    <source>
        <strain evidence="2">UBA9669</strain>
    </source>
</reference>
<accession>A0A3D2SJ68</accession>
<dbReference type="InterPro" id="IPR010987">
    <property type="entry name" value="Glutathione-S-Trfase_C-like"/>
</dbReference>
<dbReference type="InterPro" id="IPR036282">
    <property type="entry name" value="Glutathione-S-Trfase_C_sf"/>
</dbReference>
<gene>
    <name evidence="2" type="ORF">DHW29_00050</name>
</gene>
<dbReference type="SUPFAM" id="SSF47616">
    <property type="entry name" value="GST C-terminal domain-like"/>
    <property type="match status" value="1"/>
</dbReference>
<sequence>MNLNQSQTAFQLADDPLSTDCYSVRLLLEFLQLPYQSIYADVEQLERKFECPVLFDSTSNRSGLMPIFKQLLEITQTQSQWMPENLSSQIQGWSDFNETLKLSLGILRQANLSVDQFLSNEEQLIQQATQQLRELDDHLCEQTVIGQGYLLGSQPTIADLMVFPQVALAWDAGLSLVPFLHIRRWINRIRHQSQFIPMAGLLAVN</sequence>
<dbReference type="Pfam" id="PF13410">
    <property type="entry name" value="GST_C_2"/>
    <property type="match status" value="1"/>
</dbReference>
<evidence type="ECO:0000259" key="1">
    <source>
        <dbReference type="PROSITE" id="PS50405"/>
    </source>
</evidence>
<protein>
    <submittedName>
        <fullName evidence="2">Glutathione S-transferase</fullName>
    </submittedName>
</protein>
<dbReference type="AlphaFoldDB" id="A0A3D2SJ68"/>
<dbReference type="PROSITE" id="PS50405">
    <property type="entry name" value="GST_CTER"/>
    <property type="match status" value="1"/>
</dbReference>
<dbReference type="PANTHER" id="PTHR44051">
    <property type="entry name" value="GLUTATHIONE S-TRANSFERASE-RELATED"/>
    <property type="match status" value="1"/>
</dbReference>
<organism evidence="2 3">
    <name type="scientific">Acinetobacter ursingii</name>
    <dbReference type="NCBI Taxonomy" id="108980"/>
    <lineage>
        <taxon>Bacteria</taxon>
        <taxon>Pseudomonadati</taxon>
        <taxon>Pseudomonadota</taxon>
        <taxon>Gammaproteobacteria</taxon>
        <taxon>Moraxellales</taxon>
        <taxon>Moraxellaceae</taxon>
        <taxon>Acinetobacter</taxon>
    </lineage>
</organism>
<feature type="domain" description="GST C-terminal" evidence="1">
    <location>
        <begin position="83"/>
        <end position="205"/>
    </location>
</feature>
<keyword evidence="2" id="KW-0808">Transferase</keyword>
<comment type="caution">
    <text evidence="2">The sequence shown here is derived from an EMBL/GenBank/DDBJ whole genome shotgun (WGS) entry which is preliminary data.</text>
</comment>
<evidence type="ECO:0000313" key="3">
    <source>
        <dbReference type="Proteomes" id="UP000263596"/>
    </source>
</evidence>
<dbReference type="Proteomes" id="UP000263596">
    <property type="component" value="Unassembled WGS sequence"/>
</dbReference>
<evidence type="ECO:0000313" key="2">
    <source>
        <dbReference type="EMBL" id="HCK28754.1"/>
    </source>
</evidence>
<dbReference type="EMBL" id="DPVE01000001">
    <property type="protein sequence ID" value="HCK28754.1"/>
    <property type="molecule type" value="Genomic_DNA"/>
</dbReference>
<name>A0A3D2SJ68_9GAMM</name>